<dbReference type="RefSeq" id="XP_009862302.1">
    <property type="nucleotide sequence ID" value="XM_009864000.1"/>
</dbReference>
<feature type="region of interest" description="Disordered" evidence="10">
    <location>
        <begin position="34"/>
        <end position="53"/>
    </location>
</feature>
<sequence>MVLLENDSFLTELTTLYQKCRTSGTVYVTMKKYDGRTKPKPKPNNLRSKQKPQVQAPIEGLCLIRATNGKKKLSTVVNAKDINKFQMAYTSVLRANLDGLKKHGKKKSKLASSSKVADQ</sequence>
<evidence type="ECO:0000256" key="2">
    <source>
        <dbReference type="ARBA" id="ARBA00010349"/>
    </source>
</evidence>
<dbReference type="OrthoDB" id="19209at2759"/>
<dbReference type="FunCoup" id="F6SKV4">
    <property type="interactions" value="668"/>
</dbReference>
<reference evidence="11" key="4">
    <citation type="submission" date="2025-09" db="UniProtKB">
        <authorList>
            <consortium name="Ensembl"/>
        </authorList>
    </citation>
    <scope>IDENTIFICATION</scope>
</reference>
<protein>
    <recommendedName>
        <fullName evidence="3 9">Signal recognition particle 14 kDa protein</fullName>
        <shortName evidence="9">SRP14</shortName>
    </recommendedName>
</protein>
<reference evidence="11" key="2">
    <citation type="journal article" date="2008" name="Genome Biol.">
        <title>Improved genome assembly and evidence-based global gene model set for the chordate Ciona intestinalis: new insight into intron and operon populations.</title>
        <authorList>
            <person name="Satou Y."/>
            <person name="Mineta K."/>
            <person name="Ogasawara M."/>
            <person name="Sasakura Y."/>
            <person name="Shoguchi E."/>
            <person name="Ueno K."/>
            <person name="Yamada L."/>
            <person name="Matsumoto J."/>
            <person name="Wasserscheid J."/>
            <person name="Dewar K."/>
            <person name="Wiley G.B."/>
            <person name="Macmil S.L."/>
            <person name="Roe B.A."/>
            <person name="Zeller R.W."/>
            <person name="Hastings K.E."/>
            <person name="Lemaire P."/>
            <person name="Lindquist E."/>
            <person name="Endo T."/>
            <person name="Hotta K."/>
            <person name="Inaba K."/>
        </authorList>
    </citation>
    <scope>NUCLEOTIDE SEQUENCE [LARGE SCALE GENOMIC DNA]</scope>
    <source>
        <strain evidence="11">wild type</strain>
    </source>
</reference>
<evidence type="ECO:0000256" key="6">
    <source>
        <dbReference type="ARBA" id="ARBA00023135"/>
    </source>
</evidence>
<evidence type="ECO:0000313" key="11">
    <source>
        <dbReference type="Ensembl" id="ENSCINP00000010612.3"/>
    </source>
</evidence>
<dbReference type="Gene3D" id="3.30.720.10">
    <property type="entry name" value="Signal recognition particle alu RNA binding heterodimer, srp9/1"/>
    <property type="match status" value="1"/>
</dbReference>
<evidence type="ECO:0000256" key="7">
    <source>
        <dbReference type="ARBA" id="ARBA00023274"/>
    </source>
</evidence>
<evidence type="ECO:0000256" key="9">
    <source>
        <dbReference type="RuleBase" id="RU368100"/>
    </source>
</evidence>
<dbReference type="KEGG" id="cin:100184140"/>
<dbReference type="PANTHER" id="PTHR12013">
    <property type="entry name" value="SIGNAL RECOGNITION PARTICLE 14 KD PROTEIN"/>
    <property type="match status" value="1"/>
</dbReference>
<reference evidence="11" key="3">
    <citation type="submission" date="2025-08" db="UniProtKB">
        <authorList>
            <consortium name="Ensembl"/>
        </authorList>
    </citation>
    <scope>IDENTIFICATION</scope>
</reference>
<dbReference type="FunFam" id="3.30.720.10:FF:000003">
    <property type="entry name" value="Signal recognition particle 14"/>
    <property type="match status" value="1"/>
</dbReference>
<dbReference type="InterPro" id="IPR009018">
    <property type="entry name" value="Signal_recog_particle_SRP9/14"/>
</dbReference>
<organism evidence="11 12">
    <name type="scientific">Ciona intestinalis</name>
    <name type="common">Transparent sea squirt</name>
    <name type="synonym">Ascidia intestinalis</name>
    <dbReference type="NCBI Taxonomy" id="7719"/>
    <lineage>
        <taxon>Eukaryota</taxon>
        <taxon>Metazoa</taxon>
        <taxon>Chordata</taxon>
        <taxon>Tunicata</taxon>
        <taxon>Ascidiacea</taxon>
        <taxon>Phlebobranchia</taxon>
        <taxon>Cionidae</taxon>
        <taxon>Ciona</taxon>
    </lineage>
</organism>
<keyword evidence="5 9" id="KW-0694">RNA-binding</keyword>
<accession>A0A1W3JIZ9</accession>
<comment type="function">
    <text evidence="8 9">Component of the signal recognition particle (SRP) complex, a ribonucleoprotein complex that mediates the cotranslational targeting of secretory and membrane proteins to the endoplasmic reticulum (ER). SRP9 together with SRP14 and the Alu portion of the SRP RNA, constitutes the elongation arrest domain of SRP. The complex of SRP9 and SRP14 is required for SRP RNA binding.</text>
</comment>
<comment type="subunit">
    <text evidence="9">Heterodimer with SRP9; binds RNA as heterodimer. Component of a signal recognition particle (SRP) complex that consists of a 7SL RNA molecule of 300 nucleotides and six protein subunits: SRP72, SRP68, SRP54, SRP19, SRP14 and SRP9.</text>
</comment>
<name>F6SKV4_CIOIN</name>
<evidence type="ECO:0000256" key="4">
    <source>
        <dbReference type="ARBA" id="ARBA00022490"/>
    </source>
</evidence>
<reference evidence="12" key="1">
    <citation type="journal article" date="2002" name="Science">
        <title>The draft genome of Ciona intestinalis: insights into chordate and vertebrate origins.</title>
        <authorList>
            <person name="Dehal P."/>
            <person name="Satou Y."/>
            <person name="Campbell R.K."/>
            <person name="Chapman J."/>
            <person name="Degnan B."/>
            <person name="De Tomaso A."/>
            <person name="Davidson B."/>
            <person name="Di Gregorio A."/>
            <person name="Gelpke M."/>
            <person name="Goodstein D.M."/>
            <person name="Harafuji N."/>
            <person name="Hastings K.E."/>
            <person name="Ho I."/>
            <person name="Hotta K."/>
            <person name="Huang W."/>
            <person name="Kawashima T."/>
            <person name="Lemaire P."/>
            <person name="Martinez D."/>
            <person name="Meinertzhagen I.A."/>
            <person name="Necula S."/>
            <person name="Nonaka M."/>
            <person name="Putnam N."/>
            <person name="Rash S."/>
            <person name="Saiga H."/>
            <person name="Satake M."/>
            <person name="Terry A."/>
            <person name="Yamada L."/>
            <person name="Wang H.G."/>
            <person name="Awazu S."/>
            <person name="Azumi K."/>
            <person name="Boore J."/>
            <person name="Branno M."/>
            <person name="Chin-Bow S."/>
            <person name="DeSantis R."/>
            <person name="Doyle S."/>
            <person name="Francino P."/>
            <person name="Keys D.N."/>
            <person name="Haga S."/>
            <person name="Hayashi H."/>
            <person name="Hino K."/>
            <person name="Imai K.S."/>
            <person name="Inaba K."/>
            <person name="Kano S."/>
            <person name="Kobayashi K."/>
            <person name="Kobayashi M."/>
            <person name="Lee B.I."/>
            <person name="Makabe K.W."/>
            <person name="Manohar C."/>
            <person name="Matassi G."/>
            <person name="Medina M."/>
            <person name="Mochizuki Y."/>
            <person name="Mount S."/>
            <person name="Morishita T."/>
            <person name="Miura S."/>
            <person name="Nakayama A."/>
            <person name="Nishizaka S."/>
            <person name="Nomoto H."/>
            <person name="Ohta F."/>
            <person name="Oishi K."/>
            <person name="Rigoutsos I."/>
            <person name="Sano M."/>
            <person name="Sasaki A."/>
            <person name="Sasakura Y."/>
            <person name="Shoguchi E."/>
            <person name="Shin-i T."/>
            <person name="Spagnuolo A."/>
            <person name="Stainier D."/>
            <person name="Suzuki M.M."/>
            <person name="Tassy O."/>
            <person name="Takatori N."/>
            <person name="Tokuoka M."/>
            <person name="Yagi K."/>
            <person name="Yoshizaki F."/>
            <person name="Wada S."/>
            <person name="Zhang C."/>
            <person name="Hyatt P.D."/>
            <person name="Larimer F."/>
            <person name="Detter C."/>
            <person name="Doggett N."/>
            <person name="Glavina T."/>
            <person name="Hawkins T."/>
            <person name="Richardson P."/>
            <person name="Lucas S."/>
            <person name="Kohara Y."/>
            <person name="Levine M."/>
            <person name="Satoh N."/>
            <person name="Rokhsar D.S."/>
        </authorList>
    </citation>
    <scope>NUCLEOTIDE SEQUENCE [LARGE SCALE GENOMIC DNA]</scope>
</reference>
<keyword evidence="7 9" id="KW-0687">Ribonucleoprotein</keyword>
<evidence type="ECO:0000256" key="10">
    <source>
        <dbReference type="SAM" id="MobiDB-lite"/>
    </source>
</evidence>
<accession>F6SKV4</accession>
<comment type="subcellular location">
    <subcellularLocation>
        <location evidence="1 9">Cytoplasm</location>
    </subcellularLocation>
</comment>
<keyword evidence="4 9" id="KW-0963">Cytoplasm</keyword>
<dbReference type="GO" id="GO:0008312">
    <property type="term" value="F:7S RNA binding"/>
    <property type="evidence" value="ECO:0007669"/>
    <property type="project" value="UniProtKB-UniRule"/>
</dbReference>
<dbReference type="GeneID" id="100184140"/>
<proteinExistence type="inferred from homology"/>
<keyword evidence="6 9" id="KW-0733">Signal recognition particle</keyword>
<dbReference type="GO" id="GO:0045047">
    <property type="term" value="P:protein targeting to ER"/>
    <property type="evidence" value="ECO:0000318"/>
    <property type="project" value="GO_Central"/>
</dbReference>
<dbReference type="OMA" id="EQHIPND"/>
<gene>
    <name evidence="11" type="primary">LOC100184140</name>
</gene>
<comment type="similarity">
    <text evidence="2 9">Belongs to the SRP14 family.</text>
</comment>
<dbReference type="GO" id="GO:0030942">
    <property type="term" value="F:endoplasmic reticulum signal peptide binding"/>
    <property type="evidence" value="ECO:0007669"/>
    <property type="project" value="UniProtKB-UniRule"/>
</dbReference>
<dbReference type="GO" id="GO:0005786">
    <property type="term" value="C:signal recognition particle, endoplasmic reticulum targeting"/>
    <property type="evidence" value="ECO:0000318"/>
    <property type="project" value="GO_Central"/>
</dbReference>
<dbReference type="STRING" id="7719.ENSCINP00000010612"/>
<dbReference type="GO" id="GO:0006614">
    <property type="term" value="P:SRP-dependent cotranslational protein targeting to membrane"/>
    <property type="evidence" value="ECO:0007669"/>
    <property type="project" value="UniProtKB-UniRule"/>
</dbReference>
<dbReference type="GeneTree" id="ENSGT00390000008496"/>
<dbReference type="InParanoid" id="F6SKV4"/>
<dbReference type="Ensembl" id="ENSCINT00000010612.3">
    <property type="protein sequence ID" value="ENSCINP00000010612.3"/>
    <property type="gene ID" value="ENSCING00000005156.3"/>
</dbReference>
<evidence type="ECO:0000256" key="3">
    <source>
        <dbReference type="ARBA" id="ARBA00017926"/>
    </source>
</evidence>
<dbReference type="InterPro" id="IPR003210">
    <property type="entry name" value="Signal_recog_particle_SRP14"/>
</dbReference>
<dbReference type="SUPFAM" id="SSF54762">
    <property type="entry name" value="Signal recognition particle alu RNA binding heterodimer, SRP9/14"/>
    <property type="match status" value="1"/>
</dbReference>
<evidence type="ECO:0000256" key="1">
    <source>
        <dbReference type="ARBA" id="ARBA00004496"/>
    </source>
</evidence>
<dbReference type="EMBL" id="EAAA01000153">
    <property type="status" value="NOT_ANNOTATED_CDS"/>
    <property type="molecule type" value="Genomic_DNA"/>
</dbReference>
<evidence type="ECO:0000256" key="8">
    <source>
        <dbReference type="ARBA" id="ARBA00045462"/>
    </source>
</evidence>
<keyword evidence="12" id="KW-1185">Reference proteome</keyword>
<dbReference type="Proteomes" id="UP000008144">
    <property type="component" value="Chromosome 1"/>
</dbReference>
<dbReference type="Pfam" id="PF02290">
    <property type="entry name" value="SRP14"/>
    <property type="match status" value="1"/>
</dbReference>
<evidence type="ECO:0000313" key="12">
    <source>
        <dbReference type="Proteomes" id="UP000008144"/>
    </source>
</evidence>
<dbReference type="AlphaFoldDB" id="F6SKV4"/>
<evidence type="ECO:0000256" key="5">
    <source>
        <dbReference type="ARBA" id="ARBA00022884"/>
    </source>
</evidence>
<dbReference type="HOGENOM" id="CLU_094309_2_1_1"/>